<sequence>MDAAGHVCRLSLSTSAEPLRSLGPTLCREILEHIPLQDFPKP</sequence>
<protein>
    <submittedName>
        <fullName evidence="1">Uncharacterized protein</fullName>
    </submittedName>
</protein>
<name>A0AAN9C2R3_9CAEN</name>
<dbReference type="EMBL" id="JBAMIC010000001">
    <property type="protein sequence ID" value="KAK7115813.1"/>
    <property type="molecule type" value="Genomic_DNA"/>
</dbReference>
<organism evidence="1 2">
    <name type="scientific">Littorina saxatilis</name>
    <dbReference type="NCBI Taxonomy" id="31220"/>
    <lineage>
        <taxon>Eukaryota</taxon>
        <taxon>Metazoa</taxon>
        <taxon>Spiralia</taxon>
        <taxon>Lophotrochozoa</taxon>
        <taxon>Mollusca</taxon>
        <taxon>Gastropoda</taxon>
        <taxon>Caenogastropoda</taxon>
        <taxon>Littorinimorpha</taxon>
        <taxon>Littorinoidea</taxon>
        <taxon>Littorinidae</taxon>
        <taxon>Littorina</taxon>
    </lineage>
</organism>
<accession>A0AAN9C2R3</accession>
<evidence type="ECO:0000313" key="1">
    <source>
        <dbReference type="EMBL" id="KAK7115813.1"/>
    </source>
</evidence>
<comment type="caution">
    <text evidence="1">The sequence shown here is derived from an EMBL/GenBank/DDBJ whole genome shotgun (WGS) entry which is preliminary data.</text>
</comment>
<keyword evidence="2" id="KW-1185">Reference proteome</keyword>
<gene>
    <name evidence="1" type="ORF">V1264_001621</name>
</gene>
<dbReference type="Proteomes" id="UP001374579">
    <property type="component" value="Unassembled WGS sequence"/>
</dbReference>
<proteinExistence type="predicted"/>
<evidence type="ECO:0000313" key="2">
    <source>
        <dbReference type="Proteomes" id="UP001374579"/>
    </source>
</evidence>
<dbReference type="AlphaFoldDB" id="A0AAN9C2R3"/>
<reference evidence="1 2" key="1">
    <citation type="submission" date="2024-02" db="EMBL/GenBank/DDBJ databases">
        <title>Chromosome-scale genome assembly of the rough periwinkle Littorina saxatilis.</title>
        <authorList>
            <person name="De Jode A."/>
            <person name="Faria R."/>
            <person name="Formenti G."/>
            <person name="Sims Y."/>
            <person name="Smith T.P."/>
            <person name="Tracey A."/>
            <person name="Wood J.M.D."/>
            <person name="Zagrodzka Z.B."/>
            <person name="Johannesson K."/>
            <person name="Butlin R.K."/>
            <person name="Leder E.H."/>
        </authorList>
    </citation>
    <scope>NUCLEOTIDE SEQUENCE [LARGE SCALE GENOMIC DNA]</scope>
    <source>
        <strain evidence="1">Snail1</strain>
        <tissue evidence="1">Muscle</tissue>
    </source>
</reference>